<dbReference type="SUPFAM" id="SSF56563">
    <property type="entry name" value="Major capsid protein gp5"/>
    <property type="match status" value="1"/>
</dbReference>
<gene>
    <name evidence="1" type="ORF">A245_48095</name>
</gene>
<accession>A0A656JID8</accession>
<sequence>PSNPGTGNPATGAGQRLILAKASEILLADDGGVTIDVSREASLQMDSAPGSGSQELVSLWQNNMVALRAERFINWKRRRPSAV</sequence>
<evidence type="ECO:0000313" key="1">
    <source>
        <dbReference type="EMBL" id="EPN26521.1"/>
    </source>
</evidence>
<reference evidence="1 2" key="1">
    <citation type="journal article" date="2013" name="PLoS Pathog.">
        <title>Genomic analysis of the Kiwifruit pathogen Pseudomonas syringae pv. actinidiae provides insight into the origins of an emergent plant disease.</title>
        <authorList>
            <person name="McCann H.C."/>
            <person name="Rikkerink E.H."/>
            <person name="Bertels F."/>
            <person name="Fiers M."/>
            <person name="Lu A."/>
            <person name="Rees-George J."/>
            <person name="Andersen M.T."/>
            <person name="Gleave A.P."/>
            <person name="Haubold B."/>
            <person name="Wohlers M.W."/>
            <person name="Guttman D.S."/>
            <person name="Wang P.W."/>
            <person name="Straub C."/>
            <person name="Vanneste J.L."/>
            <person name="Rainey P.B."/>
            <person name="Templeton M.D."/>
        </authorList>
    </citation>
    <scope>NUCLEOTIDE SEQUENCE [LARGE SCALE GENOMIC DNA]</scope>
    <source>
        <strain evidence="1 2">ICMP 19096</strain>
    </source>
</reference>
<name>A0A656JID8_PSESF</name>
<dbReference type="EMBL" id="AOKF01004119">
    <property type="protein sequence ID" value="EPN26521.1"/>
    <property type="molecule type" value="Genomic_DNA"/>
</dbReference>
<comment type="caution">
    <text evidence="1">The sequence shown here is derived from an EMBL/GenBank/DDBJ whole genome shotgun (WGS) entry which is preliminary data.</text>
</comment>
<organism evidence="1 2">
    <name type="scientific">Pseudomonas syringae pv. actinidiae ICMP 19096</name>
    <dbReference type="NCBI Taxonomy" id="1194405"/>
    <lineage>
        <taxon>Bacteria</taxon>
        <taxon>Pseudomonadati</taxon>
        <taxon>Pseudomonadota</taxon>
        <taxon>Gammaproteobacteria</taxon>
        <taxon>Pseudomonadales</taxon>
        <taxon>Pseudomonadaceae</taxon>
        <taxon>Pseudomonas</taxon>
        <taxon>Pseudomonas syringae</taxon>
    </lineage>
</organism>
<evidence type="ECO:0000313" key="2">
    <source>
        <dbReference type="Proteomes" id="UP000018849"/>
    </source>
</evidence>
<dbReference type="AlphaFoldDB" id="A0A656JID8"/>
<dbReference type="Proteomes" id="UP000018849">
    <property type="component" value="Unassembled WGS sequence"/>
</dbReference>
<proteinExistence type="predicted"/>
<feature type="non-terminal residue" evidence="1">
    <location>
        <position position="83"/>
    </location>
</feature>
<feature type="non-terminal residue" evidence="1">
    <location>
        <position position="1"/>
    </location>
</feature>
<protein>
    <submittedName>
        <fullName evidence="1">Peptidase U35, phage prohead HK97</fullName>
    </submittedName>
</protein>